<accession>A0A1G8UKQ5</accession>
<evidence type="ECO:0000256" key="2">
    <source>
        <dbReference type="ARBA" id="ARBA00022605"/>
    </source>
</evidence>
<evidence type="ECO:0000256" key="4">
    <source>
        <dbReference type="ARBA" id="ARBA00023167"/>
    </source>
</evidence>
<dbReference type="STRING" id="586411.SAMN05216187_10111"/>
<feature type="active site" description="Proton acceptor" evidence="6">
    <location>
        <position position="15"/>
    </location>
</feature>
<evidence type="ECO:0000313" key="8">
    <source>
        <dbReference type="EMBL" id="SDJ53560.1"/>
    </source>
</evidence>
<dbReference type="InterPro" id="IPR000845">
    <property type="entry name" value="Nucleoside_phosphorylase_d"/>
</dbReference>
<dbReference type="InterPro" id="IPR035994">
    <property type="entry name" value="Nucleoside_phosphorylase_sf"/>
</dbReference>
<evidence type="ECO:0000256" key="3">
    <source>
        <dbReference type="ARBA" id="ARBA00022801"/>
    </source>
</evidence>
<keyword evidence="4 6" id="KW-0486">Methionine biosynthesis</keyword>
<dbReference type="UniPathway" id="UPA00904">
    <property type="reaction ID" value="UER00871"/>
</dbReference>
<dbReference type="SUPFAM" id="SSF53167">
    <property type="entry name" value="Purine and uridine phosphorylases"/>
    <property type="match status" value="1"/>
</dbReference>
<feature type="active site" description="Proton donor" evidence="6">
    <location>
        <position position="201"/>
    </location>
</feature>
<dbReference type="GO" id="GO:0019509">
    <property type="term" value="P:L-methionine salvage from methylthioadenosine"/>
    <property type="evidence" value="ECO:0007669"/>
    <property type="project" value="UniProtKB-UniRule"/>
</dbReference>
<dbReference type="CDD" id="cd09008">
    <property type="entry name" value="MTAN"/>
    <property type="match status" value="1"/>
</dbReference>
<dbReference type="NCBIfam" id="TIGR01704">
    <property type="entry name" value="MTA_SAH-Nsdase"/>
    <property type="match status" value="1"/>
</dbReference>
<gene>
    <name evidence="6" type="primary">mtnN</name>
    <name evidence="8" type="ORF">SAMN05216187_10111</name>
</gene>
<dbReference type="GO" id="GO:0008930">
    <property type="term" value="F:methylthioadenosine nucleosidase activity"/>
    <property type="evidence" value="ECO:0007669"/>
    <property type="project" value="UniProtKB-UniRule"/>
</dbReference>
<evidence type="ECO:0000256" key="6">
    <source>
        <dbReference type="HAMAP-Rule" id="MF_01684"/>
    </source>
</evidence>
<dbReference type="GO" id="GO:0005829">
    <property type="term" value="C:cytosol"/>
    <property type="evidence" value="ECO:0007669"/>
    <property type="project" value="TreeGrafter"/>
</dbReference>
<dbReference type="GO" id="GO:0019284">
    <property type="term" value="P:L-methionine salvage from S-adenosylmethionine"/>
    <property type="evidence" value="ECO:0007669"/>
    <property type="project" value="TreeGrafter"/>
</dbReference>
<dbReference type="FunFam" id="3.40.50.1580:FF:000001">
    <property type="entry name" value="MTA/SAH nucleosidase family protein"/>
    <property type="match status" value="1"/>
</dbReference>
<dbReference type="AlphaFoldDB" id="A0A1G8UKQ5"/>
<evidence type="ECO:0000256" key="5">
    <source>
        <dbReference type="ARBA" id="ARBA00050313"/>
    </source>
</evidence>
<feature type="binding site" evidence="6">
    <location>
        <position position="156"/>
    </location>
    <ligand>
        <name>substrate</name>
    </ligand>
</feature>
<dbReference type="InterPro" id="IPR010049">
    <property type="entry name" value="MTA_SAH_Nsdase"/>
</dbReference>
<feature type="domain" description="Nucleoside phosphorylase" evidence="7">
    <location>
        <begin position="6"/>
        <end position="231"/>
    </location>
</feature>
<reference evidence="9" key="1">
    <citation type="submission" date="2016-10" db="EMBL/GenBank/DDBJ databases">
        <authorList>
            <person name="Varghese N."/>
            <person name="Submissions S."/>
        </authorList>
    </citation>
    <scope>NUCLEOTIDE SEQUENCE [LARGE SCALE GENOMIC DNA]</scope>
    <source>
        <strain evidence="9">CGMCC 1.8911</strain>
    </source>
</reference>
<dbReference type="RefSeq" id="WP_256333909.1">
    <property type="nucleotide sequence ID" value="NZ_FNFI01000001.1"/>
</dbReference>
<keyword evidence="3 6" id="KW-0378">Hydrolase</keyword>
<comment type="catalytic activity">
    <reaction evidence="6">
        <text>S-adenosyl-L-homocysteine + H2O = S-(5-deoxy-D-ribos-5-yl)-L-homocysteine + adenine</text>
        <dbReference type="Rhea" id="RHEA:17805"/>
        <dbReference type="ChEBI" id="CHEBI:15377"/>
        <dbReference type="ChEBI" id="CHEBI:16708"/>
        <dbReference type="ChEBI" id="CHEBI:57856"/>
        <dbReference type="ChEBI" id="CHEBI:58195"/>
        <dbReference type="EC" id="3.2.2.9"/>
    </reaction>
</comment>
<dbReference type="NCBIfam" id="NF004079">
    <property type="entry name" value="PRK05584.1"/>
    <property type="match status" value="1"/>
</dbReference>
<comment type="similarity">
    <text evidence="6">Belongs to the PNP/UDP phosphorylase family. MtnN subfamily.</text>
</comment>
<evidence type="ECO:0000259" key="7">
    <source>
        <dbReference type="Pfam" id="PF01048"/>
    </source>
</evidence>
<sequence>MTKQAVGIIGAMEPEVELLKNAMFINKEEQIAHAKAYIGRLEGQDIVLVQSGIGKVNASIITALLLERYDIKCVINTGVAGAMGENLKVTDMVVSEEVVHHDVDATTFGYKYGQVPGMPEVYPSDSKLVELTLNALSLNEEISGGSGLVVSGDSFIDSDKEKNNIYSHFPAAMCVDMESSSIAQTCWQFNTPFVIIRSMSDSADDTADMNYEEFLAKACVHSSEVVKSLLREL</sequence>
<comment type="pathway">
    <text evidence="1 6">Amino-acid biosynthesis; L-methionine biosynthesis via salvage pathway; S-methyl-5-thio-alpha-D-ribose 1-phosphate from S-methyl-5'-thioadenosine (hydrolase route): step 1/2.</text>
</comment>
<evidence type="ECO:0000256" key="1">
    <source>
        <dbReference type="ARBA" id="ARBA00004945"/>
    </source>
</evidence>
<comment type="catalytic activity">
    <reaction evidence="6">
        <text>S-methyl-5'-thioadenosine + H2O = 5-(methylsulfanyl)-D-ribose + adenine</text>
        <dbReference type="Rhea" id="RHEA:13617"/>
        <dbReference type="ChEBI" id="CHEBI:15377"/>
        <dbReference type="ChEBI" id="CHEBI:16708"/>
        <dbReference type="ChEBI" id="CHEBI:17509"/>
        <dbReference type="ChEBI" id="CHEBI:78440"/>
        <dbReference type="EC" id="3.2.2.9"/>
    </reaction>
</comment>
<dbReference type="Proteomes" id="UP000242700">
    <property type="component" value="Unassembled WGS sequence"/>
</dbReference>
<dbReference type="EMBL" id="FNFI01000001">
    <property type="protein sequence ID" value="SDJ53560.1"/>
    <property type="molecule type" value="Genomic_DNA"/>
</dbReference>
<feature type="binding site" evidence="6">
    <location>
        <position position="81"/>
    </location>
    <ligand>
        <name>substrate</name>
    </ligand>
</feature>
<dbReference type="GO" id="GO:0008782">
    <property type="term" value="F:adenosylhomocysteine nucleosidase activity"/>
    <property type="evidence" value="ECO:0007669"/>
    <property type="project" value="UniProtKB-UniRule"/>
</dbReference>
<dbReference type="Gene3D" id="3.40.50.1580">
    <property type="entry name" value="Nucleoside phosphorylase domain"/>
    <property type="match status" value="1"/>
</dbReference>
<dbReference type="GO" id="GO:0009164">
    <property type="term" value="P:nucleoside catabolic process"/>
    <property type="evidence" value="ECO:0007669"/>
    <property type="project" value="InterPro"/>
</dbReference>
<feature type="binding site" evidence="6">
    <location>
        <begin position="177"/>
        <end position="178"/>
    </location>
    <ligand>
        <name>substrate</name>
    </ligand>
</feature>
<dbReference type="Pfam" id="PF01048">
    <property type="entry name" value="PNP_UDP_1"/>
    <property type="match status" value="1"/>
</dbReference>
<evidence type="ECO:0000313" key="9">
    <source>
        <dbReference type="Proteomes" id="UP000242700"/>
    </source>
</evidence>
<protein>
    <recommendedName>
        <fullName evidence="6">5'-methylthioadenosine/S-adenosylhomocysteine nucleosidase</fullName>
        <shortName evidence="6">MTA/SAH nucleosidase</shortName>
        <shortName evidence="6">MTAN</shortName>
        <ecNumber evidence="6">3.2.2.9</ecNumber>
    </recommendedName>
    <alternativeName>
        <fullName evidence="6">5'-deoxyadenosine nucleosidase</fullName>
        <shortName evidence="6">DOA nucleosidase</shortName>
        <shortName evidence="6">dAdo nucleosidase</shortName>
    </alternativeName>
    <alternativeName>
        <fullName evidence="6">5'-methylthioadenosine nucleosidase</fullName>
        <shortName evidence="6">MTA nucleosidase</shortName>
    </alternativeName>
    <alternativeName>
        <fullName evidence="6">S-adenosylhomocysteine nucleosidase</fullName>
        <shortName evidence="6">AdoHcy nucleosidase</shortName>
        <shortName evidence="6">SAH nucleosidase</shortName>
        <shortName evidence="6">SRH nucleosidase</shortName>
    </alternativeName>
</protein>
<proteinExistence type="inferred from homology"/>
<dbReference type="HAMAP" id="MF_01684">
    <property type="entry name" value="Salvage_MtnN"/>
    <property type="match status" value="1"/>
</dbReference>
<comment type="catalytic activity">
    <reaction evidence="5">
        <text>5'-deoxyadenosine + H2O = 5-deoxy-D-ribose + adenine</text>
        <dbReference type="Rhea" id="RHEA:29859"/>
        <dbReference type="ChEBI" id="CHEBI:15377"/>
        <dbReference type="ChEBI" id="CHEBI:16708"/>
        <dbReference type="ChEBI" id="CHEBI:17319"/>
        <dbReference type="ChEBI" id="CHEBI:149540"/>
        <dbReference type="EC" id="3.2.2.9"/>
    </reaction>
    <physiologicalReaction direction="left-to-right" evidence="5">
        <dbReference type="Rhea" id="RHEA:29860"/>
    </physiologicalReaction>
</comment>
<name>A0A1G8UKQ5_9STAP</name>
<comment type="function">
    <text evidence="6">Catalyzes the irreversible cleavage of the glycosidic bond in both 5'-methylthioadenosine (MTA) and S-adenosylhomocysteine (SAH/AdoHcy) to adenine and the corresponding thioribose, 5'-methylthioribose and S-ribosylhomocysteine, respectively. Also cleaves 5'-deoxyadenosine, a toxic by-product of radical S-adenosylmethionine (SAM) enzymes, into 5-deoxyribose and adenine.</text>
</comment>
<dbReference type="PANTHER" id="PTHR46832:SF1">
    <property type="entry name" value="5'-METHYLTHIOADENOSINE_S-ADENOSYLHOMOCYSTEINE NUCLEOSIDASE"/>
    <property type="match status" value="1"/>
</dbReference>
<dbReference type="PANTHER" id="PTHR46832">
    <property type="entry name" value="5'-METHYLTHIOADENOSINE/S-ADENOSYLHOMOCYSTEINE NUCLEOSIDASE"/>
    <property type="match status" value="1"/>
</dbReference>
<organism evidence="8 9">
    <name type="scientific">Jeotgalicoccus aerolatus</name>
    <dbReference type="NCBI Taxonomy" id="709510"/>
    <lineage>
        <taxon>Bacteria</taxon>
        <taxon>Bacillati</taxon>
        <taxon>Bacillota</taxon>
        <taxon>Bacilli</taxon>
        <taxon>Bacillales</taxon>
        <taxon>Staphylococcaceae</taxon>
        <taxon>Jeotgalicoccus</taxon>
    </lineage>
</organism>
<dbReference type="EC" id="3.2.2.9" evidence="6"/>
<keyword evidence="2 6" id="KW-0028">Amino-acid biosynthesis</keyword>